<dbReference type="EC" id="1.2.1.38" evidence="6"/>
<dbReference type="HAMAP" id="MF_01110">
    <property type="entry name" value="ArgC_type2"/>
    <property type="match status" value="1"/>
</dbReference>
<dbReference type="SUPFAM" id="SSF55347">
    <property type="entry name" value="Glyceraldehyde-3-phosphate dehydrogenase-like, C-terminal domain"/>
    <property type="match status" value="1"/>
</dbReference>
<evidence type="ECO:0000256" key="1">
    <source>
        <dbReference type="ARBA" id="ARBA00022490"/>
    </source>
</evidence>
<feature type="domain" description="Semialdehyde dehydrogenase NAD-binding" evidence="7">
    <location>
        <begin position="4"/>
        <end position="105"/>
    </location>
</feature>
<evidence type="ECO:0000256" key="3">
    <source>
        <dbReference type="ARBA" id="ARBA00022605"/>
    </source>
</evidence>
<sequence length="310" mass="33298">MKPKIFIDGEHGTTGLQIRALLAERGDLEIISIPTERRKEPAARAEFLNAADVAILCLPDAAAKESVSLISNDTTRVIDASTAHRVAEGWEYGFAEMDKAQARKIALAKRVTNPGCWPQGPIATLRPLVAAGLLPPDFPVTVNGITGYSGGGRPMIEDYVAKGEDASEFLPYGLTLQHKHVPELRTYAKLSHDPIMQPAVGNFAQGMITVVPLQLGGLDYVPTGAELHAAIADHFAAIDGGVVEVAPYAELERVPEIDPEIYNGTNRMMLHVFANDDRAQALLFAVYDNLGKGASGAAVQNMDLMLGLKH</sequence>
<feature type="active site" evidence="6">
    <location>
        <position position="116"/>
    </location>
</feature>
<dbReference type="InterPro" id="IPR000534">
    <property type="entry name" value="Semialdehyde_DH_NAD-bd"/>
</dbReference>
<keyword evidence="4 6" id="KW-0521">NADP</keyword>
<dbReference type="CDD" id="cd17896">
    <property type="entry name" value="AGPR_2_N"/>
    <property type="match status" value="1"/>
</dbReference>
<comment type="caution">
    <text evidence="8">The sequence shown here is derived from an EMBL/GenBank/DDBJ whole genome shotgun (WGS) entry which is preliminary data.</text>
</comment>
<keyword evidence="2 6" id="KW-0055">Arginine biosynthesis</keyword>
<dbReference type="SMART" id="SM00859">
    <property type="entry name" value="Semialdhyde_dh"/>
    <property type="match status" value="1"/>
</dbReference>
<comment type="catalytic activity">
    <reaction evidence="6">
        <text>N-acetyl-L-glutamate 5-semialdehyde + phosphate + NADP(+) = N-acetyl-L-glutamyl 5-phosphate + NADPH + H(+)</text>
        <dbReference type="Rhea" id="RHEA:21588"/>
        <dbReference type="ChEBI" id="CHEBI:15378"/>
        <dbReference type="ChEBI" id="CHEBI:29123"/>
        <dbReference type="ChEBI" id="CHEBI:43474"/>
        <dbReference type="ChEBI" id="CHEBI:57783"/>
        <dbReference type="ChEBI" id="CHEBI:57936"/>
        <dbReference type="ChEBI" id="CHEBI:58349"/>
        <dbReference type="EC" id="1.2.1.38"/>
    </reaction>
</comment>
<dbReference type="Pfam" id="PF22698">
    <property type="entry name" value="Semialdhyde_dhC_1"/>
    <property type="match status" value="1"/>
</dbReference>
<evidence type="ECO:0000313" key="8">
    <source>
        <dbReference type="EMBL" id="CAH2409674.1"/>
    </source>
</evidence>
<name>A0ABM9EJV6_9HYPH</name>
<keyword evidence="1 6" id="KW-0963">Cytoplasm</keyword>
<dbReference type="Proteomes" id="UP001153050">
    <property type="component" value="Unassembled WGS sequence"/>
</dbReference>
<dbReference type="Gene3D" id="3.40.50.720">
    <property type="entry name" value="NAD(P)-binding Rossmann-like Domain"/>
    <property type="match status" value="1"/>
</dbReference>
<dbReference type="PANTHER" id="PTHR32338">
    <property type="entry name" value="N-ACETYL-GAMMA-GLUTAMYL-PHOSPHATE REDUCTASE, CHLOROPLASTIC-RELATED-RELATED"/>
    <property type="match status" value="1"/>
</dbReference>
<keyword evidence="9" id="KW-1185">Reference proteome</keyword>
<comment type="function">
    <text evidence="6">Catalyzes the NADPH-dependent reduction of N-acetyl-5-glutamyl phosphate to yield N-acetyl-L-glutamate 5-semialdehyde.</text>
</comment>
<dbReference type="SUPFAM" id="SSF51735">
    <property type="entry name" value="NAD(P)-binding Rossmann-fold domains"/>
    <property type="match status" value="1"/>
</dbReference>
<comment type="pathway">
    <text evidence="6">Amino-acid biosynthesis; L-arginine biosynthesis; N(2)-acetyl-L-ornithine from L-glutamate: step 3/4.</text>
</comment>
<gene>
    <name evidence="6 8" type="primary">argC</name>
    <name evidence="8" type="ORF">MES5069_940019</name>
</gene>
<evidence type="ECO:0000256" key="4">
    <source>
        <dbReference type="ARBA" id="ARBA00022857"/>
    </source>
</evidence>
<proteinExistence type="inferred from homology"/>
<keyword evidence="5 6" id="KW-0560">Oxidoreductase</keyword>
<dbReference type="RefSeq" id="WP_254022685.1">
    <property type="nucleotide sequence ID" value="NZ_CAKXZT010000195.1"/>
</dbReference>
<dbReference type="PANTHER" id="PTHR32338:SF10">
    <property type="entry name" value="N-ACETYL-GAMMA-GLUTAMYL-PHOSPHATE REDUCTASE, CHLOROPLASTIC-RELATED"/>
    <property type="match status" value="1"/>
</dbReference>
<evidence type="ECO:0000256" key="2">
    <source>
        <dbReference type="ARBA" id="ARBA00022571"/>
    </source>
</evidence>
<comment type="similarity">
    <text evidence="6">Belongs to the NAGSA dehydrogenase family. Type 2 subfamily.</text>
</comment>
<evidence type="ECO:0000256" key="5">
    <source>
        <dbReference type="ARBA" id="ARBA00023002"/>
    </source>
</evidence>
<dbReference type="InterPro" id="IPR058924">
    <property type="entry name" value="AGPR_dimerisation_dom"/>
</dbReference>
<keyword evidence="3 6" id="KW-0028">Amino-acid biosynthesis</keyword>
<dbReference type="Gene3D" id="3.30.360.10">
    <property type="entry name" value="Dihydrodipicolinate Reductase, domain 2"/>
    <property type="match status" value="1"/>
</dbReference>
<dbReference type="Pfam" id="PF01118">
    <property type="entry name" value="Semialdhyde_dh"/>
    <property type="match status" value="1"/>
</dbReference>
<dbReference type="CDD" id="cd23935">
    <property type="entry name" value="AGPR_2_C"/>
    <property type="match status" value="1"/>
</dbReference>
<reference evidence="8 9" key="1">
    <citation type="submission" date="2022-03" db="EMBL/GenBank/DDBJ databases">
        <authorList>
            <person name="Brunel B."/>
        </authorList>
    </citation>
    <scope>NUCLEOTIDE SEQUENCE [LARGE SCALE GENOMIC DNA]</scope>
    <source>
        <strain evidence="8">STM5069sample</strain>
    </source>
</reference>
<dbReference type="NCBIfam" id="TIGR01851">
    <property type="entry name" value="argC_other"/>
    <property type="match status" value="1"/>
</dbReference>
<organism evidence="8 9">
    <name type="scientific">Mesorhizobium escarrei</name>
    <dbReference type="NCBI Taxonomy" id="666018"/>
    <lineage>
        <taxon>Bacteria</taxon>
        <taxon>Pseudomonadati</taxon>
        <taxon>Pseudomonadota</taxon>
        <taxon>Alphaproteobacteria</taxon>
        <taxon>Hyphomicrobiales</taxon>
        <taxon>Phyllobacteriaceae</taxon>
        <taxon>Mesorhizobium</taxon>
    </lineage>
</organism>
<dbReference type="InterPro" id="IPR050085">
    <property type="entry name" value="AGPR"/>
</dbReference>
<dbReference type="EMBL" id="CAKXZT010000195">
    <property type="protein sequence ID" value="CAH2409674.1"/>
    <property type="molecule type" value="Genomic_DNA"/>
</dbReference>
<protein>
    <recommendedName>
        <fullName evidence="6">N-acetyl-gamma-glutamyl-phosphate reductase</fullName>
        <shortName evidence="6">AGPR</shortName>
        <ecNumber evidence="6">1.2.1.38</ecNumber>
    </recommendedName>
    <alternativeName>
        <fullName evidence="6">N-acetyl-glutamate semialdehyde dehydrogenase</fullName>
        <shortName evidence="6">NAGSA dehydrogenase</shortName>
    </alternativeName>
</protein>
<dbReference type="InterPro" id="IPR010136">
    <property type="entry name" value="AGPR_type-2"/>
</dbReference>
<evidence type="ECO:0000256" key="6">
    <source>
        <dbReference type="HAMAP-Rule" id="MF_01110"/>
    </source>
</evidence>
<evidence type="ECO:0000313" key="9">
    <source>
        <dbReference type="Proteomes" id="UP001153050"/>
    </source>
</evidence>
<evidence type="ECO:0000259" key="7">
    <source>
        <dbReference type="SMART" id="SM00859"/>
    </source>
</evidence>
<accession>A0ABM9EJV6</accession>
<comment type="subcellular location">
    <subcellularLocation>
        <location evidence="6">Cytoplasm</location>
    </subcellularLocation>
</comment>
<dbReference type="GO" id="GO:0003942">
    <property type="term" value="F:N-acetyl-gamma-glutamyl-phosphate reductase activity"/>
    <property type="evidence" value="ECO:0007669"/>
    <property type="project" value="UniProtKB-EC"/>
</dbReference>
<dbReference type="InterPro" id="IPR036291">
    <property type="entry name" value="NAD(P)-bd_dom_sf"/>
</dbReference>